<dbReference type="GO" id="GO:0046872">
    <property type="term" value="F:metal ion binding"/>
    <property type="evidence" value="ECO:0007669"/>
    <property type="project" value="UniProtKB-KW"/>
</dbReference>
<keyword evidence="1" id="KW-0813">Transport</keyword>
<keyword evidence="1" id="KW-0411">Iron-sulfur</keyword>
<keyword evidence="1" id="KW-0274">FAD</keyword>
<keyword evidence="1" id="KW-0408">Iron</keyword>
<dbReference type="InterPro" id="IPR040156">
    <property type="entry name" value="ETF-QO"/>
</dbReference>
<dbReference type="Proteomes" id="UP000029665">
    <property type="component" value="Unassembled WGS sequence"/>
</dbReference>
<evidence type="ECO:0000256" key="1">
    <source>
        <dbReference type="RuleBase" id="RU366068"/>
    </source>
</evidence>
<keyword evidence="3" id="KW-1185">Reference proteome</keyword>
<dbReference type="HOGENOM" id="CLU_1147681_0_0_1"/>
<dbReference type="PANTHER" id="PTHR10617:SF107">
    <property type="entry name" value="ELECTRON TRANSFER FLAVOPROTEIN-UBIQUINONE OXIDOREDUCTASE, MITOCHONDRIAL"/>
    <property type="match status" value="1"/>
</dbReference>
<comment type="catalytic activity">
    <reaction evidence="1">
        <text>a ubiquinone + reduced [electron-transfer flavoprotein] = a ubiquinol + oxidized [electron-transfer flavoprotein] + H(+)</text>
        <dbReference type="Rhea" id="RHEA:24052"/>
        <dbReference type="Rhea" id="RHEA-COMP:9565"/>
        <dbReference type="Rhea" id="RHEA-COMP:9566"/>
        <dbReference type="Rhea" id="RHEA-COMP:10685"/>
        <dbReference type="Rhea" id="RHEA-COMP:10686"/>
        <dbReference type="ChEBI" id="CHEBI:15378"/>
        <dbReference type="ChEBI" id="CHEBI:16389"/>
        <dbReference type="ChEBI" id="CHEBI:17976"/>
        <dbReference type="ChEBI" id="CHEBI:57692"/>
        <dbReference type="ChEBI" id="CHEBI:58307"/>
        <dbReference type="EC" id="1.5.5.1"/>
    </reaction>
</comment>
<dbReference type="GO" id="GO:0004174">
    <property type="term" value="F:electron-transferring-flavoprotein dehydrogenase activity"/>
    <property type="evidence" value="ECO:0007669"/>
    <property type="project" value="UniProtKB-UniRule"/>
</dbReference>
<evidence type="ECO:0000313" key="2">
    <source>
        <dbReference type="EMBL" id="CDO74384.1"/>
    </source>
</evidence>
<accession>A0A060SQA0</accession>
<protein>
    <recommendedName>
        <fullName evidence="1">Electron transfer flavoprotein-ubiquinone oxidoreductase</fullName>
        <shortName evidence="1">ETF-QO</shortName>
        <ecNumber evidence="1">1.5.5.1</ecNumber>
    </recommendedName>
</protein>
<sequence length="242" mass="26680">MSEISYQLGPIPITGDNQGSLFMGSNPSSTAVFDVIASQTSKAPSEDEIADMSAYEALLHQSWVHNDLYEIRNVRPLFNSPLSVIGGVLYSGIDTLLLRGRTPWTFRNKLGKSDAAHTKRATDRICESRLVLPPHIGAEESPPIFNPLEIPCPLRNTTNMLLSVLNVLTFRIPNLLPKPAKSTLEKDEGISGREQIQIGIAALSRPQTHRIVVRMAYLIVLRTYFGSAHLSCSSKNLITEQS</sequence>
<dbReference type="OrthoDB" id="437331at2759"/>
<proteinExistence type="predicted"/>
<keyword evidence="1" id="KW-0249">Electron transport</keyword>
<dbReference type="STRING" id="5643.A0A060SQA0"/>
<keyword evidence="1" id="KW-0560">Oxidoreductase</keyword>
<comment type="caution">
    <text evidence="2">The sequence shown here is derived from an EMBL/GenBank/DDBJ whole genome shotgun (WGS) entry which is preliminary data.</text>
</comment>
<comment type="function">
    <text evidence="1">Accepts electrons from ETF and reduces ubiquinone.</text>
</comment>
<evidence type="ECO:0000313" key="3">
    <source>
        <dbReference type="Proteomes" id="UP000029665"/>
    </source>
</evidence>
<organism evidence="2 3">
    <name type="scientific">Pycnoporus cinnabarinus</name>
    <name type="common">Cinnabar-red polypore</name>
    <name type="synonym">Trametes cinnabarina</name>
    <dbReference type="NCBI Taxonomy" id="5643"/>
    <lineage>
        <taxon>Eukaryota</taxon>
        <taxon>Fungi</taxon>
        <taxon>Dikarya</taxon>
        <taxon>Basidiomycota</taxon>
        <taxon>Agaricomycotina</taxon>
        <taxon>Agaricomycetes</taxon>
        <taxon>Polyporales</taxon>
        <taxon>Polyporaceae</taxon>
        <taxon>Trametes</taxon>
    </lineage>
</organism>
<keyword evidence="1" id="KW-0479">Metal-binding</keyword>
<keyword evidence="1" id="KW-0285">Flavoprotein</keyword>
<dbReference type="EC" id="1.5.5.1" evidence="1"/>
<dbReference type="PANTHER" id="PTHR10617">
    <property type="entry name" value="ELECTRON TRANSFER FLAVOPROTEIN-UBIQUINONE OXIDOREDUCTASE"/>
    <property type="match status" value="1"/>
</dbReference>
<dbReference type="GO" id="GO:0005743">
    <property type="term" value="C:mitochondrial inner membrane"/>
    <property type="evidence" value="ECO:0007669"/>
    <property type="project" value="TreeGrafter"/>
</dbReference>
<keyword evidence="1" id="KW-0830">Ubiquinone</keyword>
<dbReference type="AlphaFoldDB" id="A0A060SQA0"/>
<gene>
    <name evidence="2" type="ORF">BN946_scf184816.g7</name>
</gene>
<dbReference type="EMBL" id="CCBP010000165">
    <property type="protein sequence ID" value="CDO74384.1"/>
    <property type="molecule type" value="Genomic_DNA"/>
</dbReference>
<reference evidence="2" key="1">
    <citation type="submission" date="2014-01" db="EMBL/GenBank/DDBJ databases">
        <title>The genome of the white-rot fungus Pycnoporus cinnabarinus: a basidiomycete model with a versatile arsenal for lignocellulosic biomass breakdown.</title>
        <authorList>
            <person name="Levasseur A."/>
            <person name="Lomascolo A."/>
            <person name="Ruiz-Duenas F.J."/>
            <person name="Uzan E."/>
            <person name="Piumi F."/>
            <person name="Kues U."/>
            <person name="Ram A.F.J."/>
            <person name="Murat C."/>
            <person name="Haon M."/>
            <person name="Benoit I."/>
            <person name="Arfi Y."/>
            <person name="Chevret D."/>
            <person name="Drula E."/>
            <person name="Kwon M.J."/>
            <person name="Gouret P."/>
            <person name="Lesage-Meessen L."/>
            <person name="Lombard V."/>
            <person name="Mariette J."/>
            <person name="Noirot C."/>
            <person name="Park J."/>
            <person name="Patyshakuliyeva A."/>
            <person name="Wieneger R.A.B."/>
            <person name="Wosten H.A.B."/>
            <person name="Martin F."/>
            <person name="Coutinho P.M."/>
            <person name="de Vries R."/>
            <person name="Martinez A.T."/>
            <person name="Klopp C."/>
            <person name="Pontarotti P."/>
            <person name="Henrissat B."/>
            <person name="Record E."/>
        </authorList>
    </citation>
    <scope>NUCLEOTIDE SEQUENCE [LARGE SCALE GENOMIC DNA]</scope>
    <source>
        <strain evidence="2">BRFM137</strain>
    </source>
</reference>
<name>A0A060SQA0_PYCCI</name>
<comment type="cofactor">
    <cofactor evidence="1">
        <name>FAD</name>
        <dbReference type="ChEBI" id="CHEBI:57692"/>
    </cofactor>
</comment>
<comment type="cofactor">
    <cofactor evidence="1">
        <name>[4Fe-4S] cluster</name>
        <dbReference type="ChEBI" id="CHEBI:49883"/>
    </cofactor>
    <text evidence="1">Binds 1 [4Fe-4S] cluster.</text>
</comment>
<dbReference type="Gene3D" id="3.30.9.90">
    <property type="match status" value="1"/>
</dbReference>
<dbReference type="GO" id="GO:0051539">
    <property type="term" value="F:4 iron, 4 sulfur cluster binding"/>
    <property type="evidence" value="ECO:0007669"/>
    <property type="project" value="UniProtKB-UniRule"/>
</dbReference>